<reference evidence="2 3" key="1">
    <citation type="submission" date="2018-06" db="EMBL/GenBank/DDBJ databases">
        <title>Sphaerisporangium craniellae sp. nov., isolated from a marine sponge in the South China Sea.</title>
        <authorList>
            <person name="Li L."/>
        </authorList>
    </citation>
    <scope>NUCLEOTIDE SEQUENCE [LARGE SCALE GENOMIC DNA]</scope>
    <source>
        <strain evidence="2 3">LHW63015</strain>
    </source>
</reference>
<dbReference type="PROSITE" id="PS51186">
    <property type="entry name" value="GNAT"/>
    <property type="match status" value="1"/>
</dbReference>
<dbReference type="Pfam" id="PF13530">
    <property type="entry name" value="SCP2_2"/>
    <property type="match status" value="1"/>
</dbReference>
<dbReference type="Pfam" id="PF17668">
    <property type="entry name" value="Acetyltransf_17"/>
    <property type="match status" value="1"/>
</dbReference>
<accession>A0A366LKY4</accession>
<comment type="caution">
    <text evidence="2">The sequence shown here is derived from an EMBL/GenBank/DDBJ whole genome shotgun (WGS) entry which is preliminary data.</text>
</comment>
<dbReference type="CDD" id="cd04301">
    <property type="entry name" value="NAT_SF"/>
    <property type="match status" value="1"/>
</dbReference>
<dbReference type="PANTHER" id="PTHR37817">
    <property type="entry name" value="N-ACETYLTRANSFERASE EIS"/>
    <property type="match status" value="1"/>
</dbReference>
<evidence type="ECO:0000259" key="1">
    <source>
        <dbReference type="PROSITE" id="PS51186"/>
    </source>
</evidence>
<dbReference type="Proteomes" id="UP000253303">
    <property type="component" value="Unassembled WGS sequence"/>
</dbReference>
<dbReference type="InterPro" id="IPR041380">
    <property type="entry name" value="Acetyltransf_17"/>
</dbReference>
<proteinExistence type="predicted"/>
<dbReference type="GO" id="GO:0034069">
    <property type="term" value="F:aminoglycoside N-acetyltransferase activity"/>
    <property type="evidence" value="ECO:0007669"/>
    <property type="project" value="TreeGrafter"/>
</dbReference>
<evidence type="ECO:0000313" key="2">
    <source>
        <dbReference type="EMBL" id="RBQ14595.1"/>
    </source>
</evidence>
<organism evidence="2 3">
    <name type="scientific">Spongiactinospora rosea</name>
    <dbReference type="NCBI Taxonomy" id="2248750"/>
    <lineage>
        <taxon>Bacteria</taxon>
        <taxon>Bacillati</taxon>
        <taxon>Actinomycetota</taxon>
        <taxon>Actinomycetes</taxon>
        <taxon>Streptosporangiales</taxon>
        <taxon>Streptosporangiaceae</taxon>
        <taxon>Spongiactinospora</taxon>
    </lineage>
</organism>
<dbReference type="EMBL" id="QMEY01000031">
    <property type="protein sequence ID" value="RBQ14595.1"/>
    <property type="molecule type" value="Genomic_DNA"/>
</dbReference>
<keyword evidence="3" id="KW-1185">Reference proteome</keyword>
<dbReference type="Gene3D" id="3.40.630.30">
    <property type="match status" value="2"/>
</dbReference>
<dbReference type="OrthoDB" id="3498897at2"/>
<dbReference type="InterPro" id="IPR036527">
    <property type="entry name" value="SCP2_sterol-bd_dom_sf"/>
</dbReference>
<protein>
    <submittedName>
        <fullName evidence="2">GNAT family N-acetyltransferase</fullName>
    </submittedName>
</protein>
<dbReference type="InterPro" id="IPR025559">
    <property type="entry name" value="Eis_dom"/>
</dbReference>
<gene>
    <name evidence="2" type="ORF">DP939_39880</name>
</gene>
<dbReference type="PANTHER" id="PTHR37817:SF1">
    <property type="entry name" value="N-ACETYLTRANSFERASE EIS"/>
    <property type="match status" value="1"/>
</dbReference>
<name>A0A366LKY4_9ACTN</name>
<dbReference type="SUPFAM" id="SSF55729">
    <property type="entry name" value="Acyl-CoA N-acyltransferases (Nat)"/>
    <property type="match status" value="1"/>
</dbReference>
<dbReference type="AlphaFoldDB" id="A0A366LKY4"/>
<dbReference type="GO" id="GO:0030649">
    <property type="term" value="P:aminoglycoside antibiotic catabolic process"/>
    <property type="evidence" value="ECO:0007669"/>
    <property type="project" value="TreeGrafter"/>
</dbReference>
<feature type="domain" description="N-acetyltransferase" evidence="1">
    <location>
        <begin position="1"/>
        <end position="176"/>
    </location>
</feature>
<dbReference type="Gene3D" id="3.30.1050.10">
    <property type="entry name" value="SCP2 sterol-binding domain"/>
    <property type="match status" value="1"/>
</dbReference>
<sequence length="385" mass="41447">MDIRDLTAGDLEAVLDNRRRAFGPVPEGDLESWREGMLAQLPQGRCLGVFDGPRLVASARIGEFRQWWHGRPVSMGGVGGVAVMPEERGRGVGGMLMRAVIERCAELGHSTSVLFPATTPIYRGVGYEHAGGHYVATLSAEALRGLGAPGEPVKLRRLGPDDAPEVMAIVERVYAAGRASGPICWNEQVWRHWLGEKDDLIYGTDDGFVIYRWDGDDIDVDNLVAGSEATARALWSLVGTASSVAKSVRACIAPDDPMLWMLRERSREDWRHIRWMLRLIDVPAAVAGRGFPAGVALDTLLTVDDPERPANSGTWRLRVEGGEGALTRAAGGEGPRLSIGALSALYAGVPAVVLRRSGLMTGGDPGADEALESAFAGTAYMVDYF</sequence>
<keyword evidence="2" id="KW-0808">Transferase</keyword>
<dbReference type="Pfam" id="PF13527">
    <property type="entry name" value="Acetyltransf_9"/>
    <property type="match status" value="1"/>
</dbReference>
<evidence type="ECO:0000313" key="3">
    <source>
        <dbReference type="Proteomes" id="UP000253303"/>
    </source>
</evidence>
<dbReference type="InterPro" id="IPR051554">
    <property type="entry name" value="Acetyltransferase_Eis"/>
</dbReference>
<dbReference type="InterPro" id="IPR000182">
    <property type="entry name" value="GNAT_dom"/>
</dbReference>
<dbReference type="SUPFAM" id="SSF55718">
    <property type="entry name" value="SCP-like"/>
    <property type="match status" value="1"/>
</dbReference>
<dbReference type="InterPro" id="IPR016181">
    <property type="entry name" value="Acyl_CoA_acyltransferase"/>
</dbReference>
<dbReference type="RefSeq" id="WP_113986029.1">
    <property type="nucleotide sequence ID" value="NZ_QMEY01000031.1"/>
</dbReference>